<feature type="signal peptide" evidence="1">
    <location>
        <begin position="1"/>
        <end position="18"/>
    </location>
</feature>
<dbReference type="EMBL" id="JBBXMP010000685">
    <property type="protein sequence ID" value="KAL0057116.1"/>
    <property type="molecule type" value="Genomic_DNA"/>
</dbReference>
<proteinExistence type="predicted"/>
<accession>A0ABR2Z6C7</accession>
<organism evidence="2 3">
    <name type="scientific">Marasmius tenuissimus</name>
    <dbReference type="NCBI Taxonomy" id="585030"/>
    <lineage>
        <taxon>Eukaryota</taxon>
        <taxon>Fungi</taxon>
        <taxon>Dikarya</taxon>
        <taxon>Basidiomycota</taxon>
        <taxon>Agaricomycotina</taxon>
        <taxon>Agaricomycetes</taxon>
        <taxon>Agaricomycetidae</taxon>
        <taxon>Agaricales</taxon>
        <taxon>Marasmiineae</taxon>
        <taxon>Marasmiaceae</taxon>
        <taxon>Marasmius</taxon>
    </lineage>
</organism>
<keyword evidence="3" id="KW-1185">Reference proteome</keyword>
<evidence type="ECO:0000256" key="1">
    <source>
        <dbReference type="SAM" id="SignalP"/>
    </source>
</evidence>
<evidence type="ECO:0000313" key="3">
    <source>
        <dbReference type="Proteomes" id="UP001437256"/>
    </source>
</evidence>
<feature type="chain" id="PRO_5045516306" evidence="1">
    <location>
        <begin position="19"/>
        <end position="94"/>
    </location>
</feature>
<gene>
    <name evidence="2" type="ORF">AAF712_016257</name>
</gene>
<reference evidence="2 3" key="1">
    <citation type="submission" date="2024-05" db="EMBL/GenBank/DDBJ databases">
        <title>A draft genome resource for the thread blight pathogen Marasmius tenuissimus strain MS-2.</title>
        <authorList>
            <person name="Yulfo-Soto G.E."/>
            <person name="Baruah I.K."/>
            <person name="Amoako-Attah I."/>
            <person name="Bukari Y."/>
            <person name="Meinhardt L.W."/>
            <person name="Bailey B.A."/>
            <person name="Cohen S.P."/>
        </authorList>
    </citation>
    <scope>NUCLEOTIDE SEQUENCE [LARGE SCALE GENOMIC DNA]</scope>
    <source>
        <strain evidence="2 3">MS-2</strain>
    </source>
</reference>
<evidence type="ECO:0000313" key="2">
    <source>
        <dbReference type="EMBL" id="KAL0057116.1"/>
    </source>
</evidence>
<protein>
    <submittedName>
        <fullName evidence="2">Uncharacterized protein</fullName>
    </submittedName>
</protein>
<comment type="caution">
    <text evidence="2">The sequence shown here is derived from an EMBL/GenBank/DDBJ whole genome shotgun (WGS) entry which is preliminary data.</text>
</comment>
<dbReference type="Proteomes" id="UP001437256">
    <property type="component" value="Unassembled WGS sequence"/>
</dbReference>
<sequence>MHLKHFALLTSILPVVLAGVIPRSNLNPSGHDTTEAIPRKEDVASRQVGVEGNVAASVAANAGLDMANAAAGAGLDMAGGAAGGALNLAGNIFG</sequence>
<feature type="non-terminal residue" evidence="2">
    <location>
        <position position="94"/>
    </location>
</feature>
<keyword evidence="1" id="KW-0732">Signal</keyword>
<name>A0ABR2Z6C7_9AGAR</name>